<dbReference type="Pfam" id="PF02516">
    <property type="entry name" value="STT3"/>
    <property type="match status" value="1"/>
</dbReference>
<keyword evidence="6" id="KW-0328">Glycosyltransferase</keyword>
<comment type="cofactor">
    <cofactor evidence="2">
        <name>Mg(2+)</name>
        <dbReference type="ChEBI" id="CHEBI:18420"/>
    </cofactor>
</comment>
<gene>
    <name evidence="16" type="ORF">B1B_08677</name>
</gene>
<evidence type="ECO:0000256" key="8">
    <source>
        <dbReference type="ARBA" id="ARBA00022692"/>
    </source>
</evidence>
<comment type="caution">
    <text evidence="16">The sequence shown here is derived from an EMBL/GenBank/DDBJ whole genome shotgun (WGS) entry which is preliminary data.</text>
</comment>
<evidence type="ECO:0000256" key="2">
    <source>
        <dbReference type="ARBA" id="ARBA00001946"/>
    </source>
</evidence>
<evidence type="ECO:0000256" key="10">
    <source>
        <dbReference type="ARBA" id="ARBA00022842"/>
    </source>
</evidence>
<feature type="transmembrane region" description="Helical" evidence="14">
    <location>
        <begin position="27"/>
        <end position="49"/>
    </location>
</feature>
<evidence type="ECO:0000256" key="9">
    <source>
        <dbReference type="ARBA" id="ARBA00022723"/>
    </source>
</evidence>
<evidence type="ECO:0000256" key="3">
    <source>
        <dbReference type="ARBA" id="ARBA00004127"/>
    </source>
</evidence>
<evidence type="ECO:0000256" key="7">
    <source>
        <dbReference type="ARBA" id="ARBA00022679"/>
    </source>
</evidence>
<feature type="domain" description="Oligosaccharyl transferase STT3 N-terminal" evidence="15">
    <location>
        <begin position="1"/>
        <end position="156"/>
    </location>
</feature>
<dbReference type="InterPro" id="IPR003674">
    <property type="entry name" value="Oligo_trans_STT3"/>
</dbReference>
<dbReference type="GO" id="GO:0012505">
    <property type="term" value="C:endomembrane system"/>
    <property type="evidence" value="ECO:0007669"/>
    <property type="project" value="UniProtKB-SubCell"/>
</dbReference>
<keyword evidence="10" id="KW-0460">Magnesium</keyword>
<evidence type="ECO:0000256" key="13">
    <source>
        <dbReference type="ARBA" id="ARBA00023211"/>
    </source>
</evidence>
<keyword evidence="13" id="KW-0464">Manganese</keyword>
<dbReference type="PANTHER" id="PTHR13872">
    <property type="entry name" value="DOLICHYL-DIPHOSPHOOLIGOSACCHARIDE--PROTEIN GLYCOSYLTRANSFERASE SUBUNIT"/>
    <property type="match status" value="1"/>
</dbReference>
<proteinExistence type="inferred from homology"/>
<evidence type="ECO:0000256" key="5">
    <source>
        <dbReference type="ARBA" id="ARBA00010810"/>
    </source>
</evidence>
<feature type="transmembrane region" description="Helical" evidence="14">
    <location>
        <begin position="84"/>
        <end position="101"/>
    </location>
</feature>
<comment type="cofactor">
    <cofactor evidence="1">
        <name>Mn(2+)</name>
        <dbReference type="ChEBI" id="CHEBI:29035"/>
    </cofactor>
</comment>
<dbReference type="AlphaFoldDB" id="T1BUS8"/>
<evidence type="ECO:0000259" key="15">
    <source>
        <dbReference type="Pfam" id="PF02516"/>
    </source>
</evidence>
<feature type="transmembrane region" description="Helical" evidence="14">
    <location>
        <begin position="132"/>
        <end position="152"/>
    </location>
</feature>
<keyword evidence="8 14" id="KW-0812">Transmembrane</keyword>
<name>T1BUS8_9ZZZZ</name>
<dbReference type="EMBL" id="AUZY01005685">
    <property type="protein sequence ID" value="EQD57685.1"/>
    <property type="molecule type" value="Genomic_DNA"/>
</dbReference>
<reference evidence="16" key="2">
    <citation type="journal article" date="2014" name="ISME J.">
        <title>Microbial stratification in low pH oxic and suboxic macroscopic growths along an acid mine drainage.</title>
        <authorList>
            <person name="Mendez-Garcia C."/>
            <person name="Mesa V."/>
            <person name="Sprenger R.R."/>
            <person name="Richter M."/>
            <person name="Diez M.S."/>
            <person name="Solano J."/>
            <person name="Bargiela R."/>
            <person name="Golyshina O.V."/>
            <person name="Manteca A."/>
            <person name="Ramos J.L."/>
            <person name="Gallego J.R."/>
            <person name="Llorente I."/>
            <person name="Martins Dos Santos V.A."/>
            <person name="Jensen O.N."/>
            <person name="Pelaez A.I."/>
            <person name="Sanchez J."/>
            <person name="Ferrer M."/>
        </authorList>
    </citation>
    <scope>NUCLEOTIDE SEQUENCE</scope>
</reference>
<evidence type="ECO:0000256" key="4">
    <source>
        <dbReference type="ARBA" id="ARBA00004922"/>
    </source>
</evidence>
<evidence type="ECO:0000256" key="14">
    <source>
        <dbReference type="SAM" id="Phobius"/>
    </source>
</evidence>
<evidence type="ECO:0000256" key="12">
    <source>
        <dbReference type="ARBA" id="ARBA00023136"/>
    </source>
</evidence>
<feature type="non-terminal residue" evidence="16">
    <location>
        <position position="175"/>
    </location>
</feature>
<organism evidence="16">
    <name type="scientific">mine drainage metagenome</name>
    <dbReference type="NCBI Taxonomy" id="410659"/>
    <lineage>
        <taxon>unclassified sequences</taxon>
        <taxon>metagenomes</taxon>
        <taxon>ecological metagenomes</taxon>
    </lineage>
</organism>
<accession>T1BUS8</accession>
<feature type="non-terminal residue" evidence="16">
    <location>
        <position position="1"/>
    </location>
</feature>
<comment type="pathway">
    <text evidence="4">Protein modification; protein glycosylation.</text>
</comment>
<reference evidence="16" key="1">
    <citation type="submission" date="2013-08" db="EMBL/GenBank/DDBJ databases">
        <authorList>
            <person name="Mendez C."/>
            <person name="Richter M."/>
            <person name="Ferrer M."/>
            <person name="Sanchez J."/>
        </authorList>
    </citation>
    <scope>NUCLEOTIDE SEQUENCE</scope>
</reference>
<dbReference type="GO" id="GO:0004576">
    <property type="term" value="F:oligosaccharyl transferase activity"/>
    <property type="evidence" value="ECO:0007669"/>
    <property type="project" value="InterPro"/>
</dbReference>
<dbReference type="InterPro" id="IPR048307">
    <property type="entry name" value="STT3_N"/>
</dbReference>
<feature type="transmembrane region" description="Helical" evidence="14">
    <location>
        <begin position="107"/>
        <end position="125"/>
    </location>
</feature>
<evidence type="ECO:0000313" key="16">
    <source>
        <dbReference type="EMBL" id="EQD57685.1"/>
    </source>
</evidence>
<dbReference type="GO" id="GO:0016020">
    <property type="term" value="C:membrane"/>
    <property type="evidence" value="ECO:0007669"/>
    <property type="project" value="InterPro"/>
</dbReference>
<evidence type="ECO:0000256" key="6">
    <source>
        <dbReference type="ARBA" id="ARBA00022676"/>
    </source>
</evidence>
<keyword evidence="12 14" id="KW-0472">Membrane</keyword>
<comment type="similarity">
    <text evidence="5">Belongs to the STT3 family.</text>
</comment>
<evidence type="ECO:0000256" key="1">
    <source>
        <dbReference type="ARBA" id="ARBA00001936"/>
    </source>
</evidence>
<keyword evidence="9" id="KW-0479">Metal-binding</keyword>
<feature type="transmembrane region" description="Helical" evidence="14">
    <location>
        <begin position="158"/>
        <end position="174"/>
    </location>
</feature>
<dbReference type="PANTHER" id="PTHR13872:SF1">
    <property type="entry name" value="DOLICHYL-DIPHOSPHOOLIGOSACCHARIDE--PROTEIN GLYCOSYLTRANSFERASE SUBUNIT STT3B"/>
    <property type="match status" value="1"/>
</dbReference>
<comment type="subcellular location">
    <subcellularLocation>
        <location evidence="3">Endomembrane system</location>
        <topology evidence="3">Multi-pass membrane protein</topology>
    </subcellularLocation>
</comment>
<dbReference type="GO" id="GO:0046872">
    <property type="term" value="F:metal ion binding"/>
    <property type="evidence" value="ECO:0007669"/>
    <property type="project" value="UniProtKB-KW"/>
</dbReference>
<evidence type="ECO:0000256" key="11">
    <source>
        <dbReference type="ARBA" id="ARBA00022989"/>
    </source>
</evidence>
<sequence length="175" mass="19627">KEVSSARTGLIAAAIFPFLPASIDSSIFGYANYLSFYTFIIVVVLYAWIRTVKAAGTHRYVSSYRQFGSIRTGLRNFYVYERTTVKWAVFTGVALGALALAWQGYTYGVVVTALSVLVLVIVERIRRVDSFSLYVSAWIVGAVAFPMAIPYYLVQQQFVVWFALPLLLYFGTLLL</sequence>
<keyword evidence="7" id="KW-0808">Transferase</keyword>
<protein>
    <submittedName>
        <fullName evidence="16">Membrane protein</fullName>
    </submittedName>
</protein>
<keyword evidence="11 14" id="KW-1133">Transmembrane helix</keyword>